<evidence type="ECO:0000313" key="2">
    <source>
        <dbReference type="Proteomes" id="UP000624404"/>
    </source>
</evidence>
<comment type="caution">
    <text evidence="1">The sequence shown here is derived from an EMBL/GenBank/DDBJ whole genome shotgun (WGS) entry which is preliminary data.</text>
</comment>
<organism evidence="1 2">
    <name type="scientific">Sclerotinia trifoliorum</name>
    <dbReference type="NCBI Taxonomy" id="28548"/>
    <lineage>
        <taxon>Eukaryota</taxon>
        <taxon>Fungi</taxon>
        <taxon>Dikarya</taxon>
        <taxon>Ascomycota</taxon>
        <taxon>Pezizomycotina</taxon>
        <taxon>Leotiomycetes</taxon>
        <taxon>Helotiales</taxon>
        <taxon>Sclerotiniaceae</taxon>
        <taxon>Sclerotinia</taxon>
    </lineage>
</organism>
<sequence>MKMFCPTRSLRFDEAIGLEAPACASASASAFSDASVNALLNTSTLKSPSSSVNTLHSCGNICIKAFFNCSAVAARRPSFTRFTKMAASSASLIFSRFSALFFLSSPPFPSPLTYTAV</sequence>
<gene>
    <name evidence="1" type="ORF">SCLTRI_LOCUS8736</name>
</gene>
<accession>A0A8H2W3U9</accession>
<evidence type="ECO:0000313" key="1">
    <source>
        <dbReference type="EMBL" id="CAD6448944.1"/>
    </source>
</evidence>
<name>A0A8H2W3U9_9HELO</name>
<protein>
    <submittedName>
        <fullName evidence="1">55aed415-b0ee-4572-8342-ffeeac0cb1c0</fullName>
    </submittedName>
</protein>
<keyword evidence="2" id="KW-1185">Reference proteome</keyword>
<proteinExistence type="predicted"/>
<dbReference type="EMBL" id="CAJHIA010000033">
    <property type="protein sequence ID" value="CAD6448944.1"/>
    <property type="molecule type" value="Genomic_DNA"/>
</dbReference>
<dbReference type="AlphaFoldDB" id="A0A8H2W3U9"/>
<dbReference type="Proteomes" id="UP000624404">
    <property type="component" value="Unassembled WGS sequence"/>
</dbReference>
<reference evidence="1" key="1">
    <citation type="submission" date="2020-10" db="EMBL/GenBank/DDBJ databases">
        <authorList>
            <person name="Kusch S."/>
        </authorList>
    </citation>
    <scope>NUCLEOTIDE SEQUENCE</scope>
    <source>
        <strain evidence="1">SwB9</strain>
    </source>
</reference>